<dbReference type="SMART" id="SM00034">
    <property type="entry name" value="CLECT"/>
    <property type="match status" value="2"/>
</dbReference>
<dbReference type="SUPFAM" id="SSF56436">
    <property type="entry name" value="C-type lectin-like"/>
    <property type="match status" value="2"/>
</dbReference>
<gene>
    <name evidence="4" type="ORF">D9C73_002939</name>
</gene>
<dbReference type="Proteomes" id="UP000298787">
    <property type="component" value="Chromosome 3"/>
</dbReference>
<evidence type="ECO:0000256" key="1">
    <source>
        <dbReference type="ARBA" id="ARBA00023157"/>
    </source>
</evidence>
<dbReference type="STRING" id="240159.A0A4U5U3Y3"/>
<evidence type="ECO:0000256" key="2">
    <source>
        <dbReference type="SAM" id="SignalP"/>
    </source>
</evidence>
<proteinExistence type="predicted"/>
<feature type="domain" description="C-type lectin" evidence="3">
    <location>
        <begin position="124"/>
        <end position="241"/>
    </location>
</feature>
<keyword evidence="5" id="KW-1185">Reference proteome</keyword>
<feature type="chain" id="PRO_5020768115" evidence="2">
    <location>
        <begin position="17"/>
        <end position="241"/>
    </location>
</feature>
<keyword evidence="4" id="KW-0675">Receptor</keyword>
<evidence type="ECO:0000259" key="3">
    <source>
        <dbReference type="PROSITE" id="PS50041"/>
    </source>
</evidence>
<dbReference type="PANTHER" id="PTHR45784:SF8">
    <property type="entry name" value="C-TYPE MANNOSE RECEPTOR 2-RELATED"/>
    <property type="match status" value="1"/>
</dbReference>
<name>A0A4U5U3Y3_COLLU</name>
<dbReference type="PROSITE" id="PS50041">
    <property type="entry name" value="C_TYPE_LECTIN_2"/>
    <property type="match status" value="2"/>
</dbReference>
<protein>
    <submittedName>
        <fullName evidence="4">Secretory phospholipase A2 receptor</fullName>
    </submittedName>
</protein>
<dbReference type="Pfam" id="PF00059">
    <property type="entry name" value="Lectin_C"/>
    <property type="match status" value="2"/>
</dbReference>
<dbReference type="PROSITE" id="PS00615">
    <property type="entry name" value="C_TYPE_LECTIN_1"/>
    <property type="match status" value="1"/>
</dbReference>
<reference evidence="4 5" key="1">
    <citation type="submission" date="2019-01" db="EMBL/GenBank/DDBJ databases">
        <title>Genome Assembly of Collichthys lucidus.</title>
        <authorList>
            <person name="Cai M."/>
            <person name="Xiao S."/>
        </authorList>
    </citation>
    <scope>NUCLEOTIDE SEQUENCE [LARGE SCALE GENOMIC DNA]</scope>
    <source>
        <strain evidence="4">JT15FE1705JMU</strain>
        <tissue evidence="4">Muscle</tissue>
    </source>
</reference>
<feature type="signal peptide" evidence="2">
    <location>
        <begin position="1"/>
        <end position="16"/>
    </location>
</feature>
<organism evidence="4 5">
    <name type="scientific">Collichthys lucidus</name>
    <name type="common">Big head croaker</name>
    <name type="synonym">Sciaena lucida</name>
    <dbReference type="NCBI Taxonomy" id="240159"/>
    <lineage>
        <taxon>Eukaryota</taxon>
        <taxon>Metazoa</taxon>
        <taxon>Chordata</taxon>
        <taxon>Craniata</taxon>
        <taxon>Vertebrata</taxon>
        <taxon>Euteleostomi</taxon>
        <taxon>Actinopterygii</taxon>
        <taxon>Neopterygii</taxon>
        <taxon>Teleostei</taxon>
        <taxon>Neoteleostei</taxon>
        <taxon>Acanthomorphata</taxon>
        <taxon>Eupercaria</taxon>
        <taxon>Sciaenidae</taxon>
        <taxon>Collichthys</taxon>
    </lineage>
</organism>
<evidence type="ECO:0000313" key="5">
    <source>
        <dbReference type="Proteomes" id="UP000298787"/>
    </source>
</evidence>
<accession>A0A4U5U3Y3</accession>
<keyword evidence="2" id="KW-0732">Signal</keyword>
<dbReference type="EMBL" id="CM014080">
    <property type="protein sequence ID" value="TKS68876.1"/>
    <property type="molecule type" value="Genomic_DNA"/>
</dbReference>
<dbReference type="InterPro" id="IPR016186">
    <property type="entry name" value="C-type_lectin-like/link_sf"/>
</dbReference>
<dbReference type="AlphaFoldDB" id="A0A4U5U3Y3"/>
<dbReference type="InterPro" id="IPR001304">
    <property type="entry name" value="C-type_lectin-like"/>
</dbReference>
<dbReference type="OrthoDB" id="547680at2759"/>
<keyword evidence="1" id="KW-1015">Disulfide bond</keyword>
<dbReference type="PANTHER" id="PTHR45784">
    <property type="entry name" value="C-TYPE LECTIN DOMAIN FAMILY 20 MEMBER A-RELATED"/>
    <property type="match status" value="1"/>
</dbReference>
<dbReference type="InterPro" id="IPR018378">
    <property type="entry name" value="C-type_lectin_CS"/>
</dbReference>
<sequence>MEILVLKMLFIVSVSAQYGKHVHVERAMSWSDAQKYCRDHYTDLSPITSKWDEEKLKNEVSGTSFWIGLYLNQEHWMWSGGGNATNISWANGEPNYLEKERSVAICFGCISGDRLYNYPSWFYYPFFCFNLIVVEIEKTWETAFSYCRNKHTAFTSLASETEHLLALRKIQQDHITERVWIGLRYLVDRWTWMDGHPSVYRAWDKEDQDNQCPIWKRCAALTKGGVWESRDCTDKLNFICY</sequence>
<dbReference type="InterPro" id="IPR016187">
    <property type="entry name" value="CTDL_fold"/>
</dbReference>
<dbReference type="Gene3D" id="3.10.100.10">
    <property type="entry name" value="Mannose-Binding Protein A, subunit A"/>
    <property type="match status" value="2"/>
</dbReference>
<feature type="domain" description="C-type lectin" evidence="3">
    <location>
        <begin position="28"/>
        <end position="129"/>
    </location>
</feature>
<evidence type="ECO:0000313" key="4">
    <source>
        <dbReference type="EMBL" id="TKS68876.1"/>
    </source>
</evidence>